<organism evidence="1 2">
    <name type="scientific">Litoribrevibacter albus</name>
    <dbReference type="NCBI Taxonomy" id="1473156"/>
    <lineage>
        <taxon>Bacteria</taxon>
        <taxon>Pseudomonadati</taxon>
        <taxon>Pseudomonadota</taxon>
        <taxon>Gammaproteobacteria</taxon>
        <taxon>Oceanospirillales</taxon>
        <taxon>Oceanospirillaceae</taxon>
        <taxon>Litoribrevibacter</taxon>
    </lineage>
</organism>
<dbReference type="RefSeq" id="WP_284381348.1">
    <property type="nucleotide sequence ID" value="NZ_BSNM01000014.1"/>
</dbReference>
<dbReference type="EMBL" id="BSNM01000014">
    <property type="protein sequence ID" value="GLQ31662.1"/>
    <property type="molecule type" value="Genomic_DNA"/>
</dbReference>
<comment type="caution">
    <text evidence="1">The sequence shown here is derived from an EMBL/GenBank/DDBJ whole genome shotgun (WGS) entry which is preliminary data.</text>
</comment>
<reference evidence="1" key="2">
    <citation type="submission" date="2023-01" db="EMBL/GenBank/DDBJ databases">
        <title>Draft genome sequence of Litoribrevibacter albus strain NBRC 110071.</title>
        <authorList>
            <person name="Sun Q."/>
            <person name="Mori K."/>
        </authorList>
    </citation>
    <scope>NUCLEOTIDE SEQUENCE</scope>
    <source>
        <strain evidence="1">NBRC 110071</strain>
    </source>
</reference>
<keyword evidence="2" id="KW-1185">Reference proteome</keyword>
<protein>
    <recommendedName>
        <fullName evidence="3">HK97 gp10 family phage protein</fullName>
    </recommendedName>
</protein>
<name>A0AA37W611_9GAMM</name>
<dbReference type="Pfam" id="PF04883">
    <property type="entry name" value="HK97-gp10_like"/>
    <property type="match status" value="1"/>
</dbReference>
<evidence type="ECO:0008006" key="3">
    <source>
        <dbReference type="Google" id="ProtNLM"/>
    </source>
</evidence>
<accession>A0AA37W611</accession>
<evidence type="ECO:0000313" key="1">
    <source>
        <dbReference type="EMBL" id="GLQ31662.1"/>
    </source>
</evidence>
<sequence>MDIEFNVEGLKELDDALKELDIKTQGQTMRKALREAAMPVKSEMLQRLKTNWGEKSGALANAITMTSRVVNINSRRAGSKSDVTVQIGPTKRTASISTEAGVKQSSPTYALHLEYGTRHIKARPFMRPALQNNYRRVVSNFKKRVRELIEKT</sequence>
<dbReference type="AlphaFoldDB" id="A0AA37W611"/>
<dbReference type="Proteomes" id="UP001161389">
    <property type="component" value="Unassembled WGS sequence"/>
</dbReference>
<dbReference type="NCBIfam" id="TIGR01725">
    <property type="entry name" value="phge_HK97_gp10"/>
    <property type="match status" value="1"/>
</dbReference>
<reference evidence="1" key="1">
    <citation type="journal article" date="2014" name="Int. J. Syst. Evol. Microbiol.">
        <title>Complete genome sequence of Corynebacterium casei LMG S-19264T (=DSM 44701T), isolated from a smear-ripened cheese.</title>
        <authorList>
            <consortium name="US DOE Joint Genome Institute (JGI-PGF)"/>
            <person name="Walter F."/>
            <person name="Albersmeier A."/>
            <person name="Kalinowski J."/>
            <person name="Ruckert C."/>
        </authorList>
    </citation>
    <scope>NUCLEOTIDE SEQUENCE</scope>
    <source>
        <strain evidence="1">NBRC 110071</strain>
    </source>
</reference>
<evidence type="ECO:0000313" key="2">
    <source>
        <dbReference type="Proteomes" id="UP001161389"/>
    </source>
</evidence>
<gene>
    <name evidence="1" type="ORF">GCM10007876_21410</name>
</gene>
<dbReference type="InterPro" id="IPR010064">
    <property type="entry name" value="HK97-gp10_tail"/>
</dbReference>
<proteinExistence type="predicted"/>